<gene>
    <name evidence="18" type="primary">LOC105360113</name>
</gene>
<keyword evidence="8" id="KW-0256">Endoplasmic reticulum</keyword>
<dbReference type="InterPro" id="IPR036396">
    <property type="entry name" value="Cyt_P450_sf"/>
</dbReference>
<sequence length="498" mass="56880">MIAIELLLLLIIVGLIITEFAREKSHQKRYPPGPFPWPFIGNMKELRELSKKLGGQREALLELSRRYESPIIALRLGSSNTIVVSGSECINAVLSAEEYDGRPWNYFIQLRNMGKKKGLTMNDGQDWRDIRNWFVKSMKAIGFARREMTDSIKEEILIVINDIKDGGVRTMKPIIVPVIMNVLWIFAAGKRFNKNKLQYFIDLMERRAQAFDMTGGVLSAYPWIRHIAPEYSGYNLLVTINNEFKAILMETIEEHKKNYVPGSEADLIDMFLNEMYTGKGPEAGFDEDQLVIILVDILLAGLNITATTLDFLFLNMLINQDAQKLLHEEIDRVIGQEKLPDSNDKSKMPYTQAIIFESQRLVPVVPIIGPRRVLQDTKLLDYDIPKDSFVLMNLHSIHADPKLYPEPYSFKPERFLMEGAIVRDANLLFFGKGKRQCPGISLAKTALFLLFTGIMQRYKLLPVPDEKPPSMQIKMGLTMSPKPYNVLLVPRTQTVIPN</sequence>
<keyword evidence="10 15" id="KW-0560">Oxidoreductase</keyword>
<dbReference type="InterPro" id="IPR001128">
    <property type="entry name" value="Cyt_P450"/>
</dbReference>
<feature type="signal peptide" evidence="16">
    <location>
        <begin position="1"/>
        <end position="18"/>
    </location>
</feature>
<dbReference type="InterPro" id="IPR050182">
    <property type="entry name" value="Cytochrome_P450_fam2"/>
</dbReference>
<comment type="similarity">
    <text evidence="5 15">Belongs to the cytochrome P450 family.</text>
</comment>
<name>A0AAJ6YCA6_9HYME</name>
<evidence type="ECO:0000256" key="10">
    <source>
        <dbReference type="ARBA" id="ARBA00023002"/>
    </source>
</evidence>
<keyword evidence="16" id="KW-0732">Signal</keyword>
<evidence type="ECO:0000313" key="18">
    <source>
        <dbReference type="RefSeq" id="XP_011495209.1"/>
    </source>
</evidence>
<dbReference type="SUPFAM" id="SSF48264">
    <property type="entry name" value="Cytochrome P450"/>
    <property type="match status" value="1"/>
</dbReference>
<feature type="binding site" description="axial binding residue" evidence="14">
    <location>
        <position position="437"/>
    </location>
    <ligand>
        <name>heme</name>
        <dbReference type="ChEBI" id="CHEBI:30413"/>
    </ligand>
    <ligandPart>
        <name>Fe</name>
        <dbReference type="ChEBI" id="CHEBI:18248"/>
    </ligandPart>
</feature>
<evidence type="ECO:0000256" key="15">
    <source>
        <dbReference type="RuleBase" id="RU000461"/>
    </source>
</evidence>
<keyword evidence="6 14" id="KW-0349">Heme</keyword>
<dbReference type="GeneID" id="105360113"/>
<evidence type="ECO:0000256" key="5">
    <source>
        <dbReference type="ARBA" id="ARBA00010617"/>
    </source>
</evidence>
<dbReference type="KEGG" id="csol:105360113"/>
<evidence type="ECO:0000256" key="6">
    <source>
        <dbReference type="ARBA" id="ARBA00022617"/>
    </source>
</evidence>
<proteinExistence type="inferred from homology"/>
<comment type="function">
    <text evidence="2">May be involved in the metabolism of insect hormones and in the breakdown of synthetic insecticides.</text>
</comment>
<evidence type="ECO:0000256" key="16">
    <source>
        <dbReference type="SAM" id="SignalP"/>
    </source>
</evidence>
<dbReference type="InterPro" id="IPR002401">
    <property type="entry name" value="Cyt_P450_E_grp-I"/>
</dbReference>
<dbReference type="GO" id="GO:0005506">
    <property type="term" value="F:iron ion binding"/>
    <property type="evidence" value="ECO:0007669"/>
    <property type="project" value="InterPro"/>
</dbReference>
<accession>A0AAJ6YCA6</accession>
<dbReference type="PROSITE" id="PS00086">
    <property type="entry name" value="CYTOCHROME_P450"/>
    <property type="match status" value="1"/>
</dbReference>
<evidence type="ECO:0000256" key="1">
    <source>
        <dbReference type="ARBA" id="ARBA00001971"/>
    </source>
</evidence>
<protein>
    <submittedName>
        <fullName evidence="18">Probable cytochrome P450 305a1</fullName>
    </submittedName>
</protein>
<keyword evidence="9" id="KW-0492">Microsome</keyword>
<dbReference type="PANTHER" id="PTHR24300">
    <property type="entry name" value="CYTOCHROME P450 508A4-RELATED"/>
    <property type="match status" value="1"/>
</dbReference>
<dbReference type="PRINTS" id="PR00463">
    <property type="entry name" value="EP450I"/>
</dbReference>
<keyword evidence="11 14" id="KW-0408">Iron</keyword>
<reference evidence="18" key="1">
    <citation type="submission" date="2025-08" db="UniProtKB">
        <authorList>
            <consortium name="RefSeq"/>
        </authorList>
    </citation>
    <scope>IDENTIFICATION</scope>
</reference>
<feature type="chain" id="PRO_5042573666" evidence="16">
    <location>
        <begin position="19"/>
        <end position="498"/>
    </location>
</feature>
<evidence type="ECO:0000256" key="7">
    <source>
        <dbReference type="ARBA" id="ARBA00022723"/>
    </source>
</evidence>
<comment type="cofactor">
    <cofactor evidence="1 14">
        <name>heme</name>
        <dbReference type="ChEBI" id="CHEBI:30413"/>
    </cofactor>
</comment>
<evidence type="ECO:0000256" key="14">
    <source>
        <dbReference type="PIRSR" id="PIRSR602401-1"/>
    </source>
</evidence>
<evidence type="ECO:0000256" key="2">
    <source>
        <dbReference type="ARBA" id="ARBA00003690"/>
    </source>
</evidence>
<organism evidence="17 18">
    <name type="scientific">Ceratosolen solmsi marchali</name>
    <dbReference type="NCBI Taxonomy" id="326594"/>
    <lineage>
        <taxon>Eukaryota</taxon>
        <taxon>Metazoa</taxon>
        <taxon>Ecdysozoa</taxon>
        <taxon>Arthropoda</taxon>
        <taxon>Hexapoda</taxon>
        <taxon>Insecta</taxon>
        <taxon>Pterygota</taxon>
        <taxon>Neoptera</taxon>
        <taxon>Endopterygota</taxon>
        <taxon>Hymenoptera</taxon>
        <taxon>Apocrita</taxon>
        <taxon>Proctotrupomorpha</taxon>
        <taxon>Chalcidoidea</taxon>
        <taxon>Agaonidae</taxon>
        <taxon>Agaoninae</taxon>
        <taxon>Ceratosolen</taxon>
    </lineage>
</organism>
<dbReference type="AlphaFoldDB" id="A0AAJ6YCA6"/>
<keyword evidence="17" id="KW-1185">Reference proteome</keyword>
<dbReference type="GO" id="GO:0005789">
    <property type="term" value="C:endoplasmic reticulum membrane"/>
    <property type="evidence" value="ECO:0007669"/>
    <property type="project" value="UniProtKB-SubCell"/>
</dbReference>
<keyword evidence="13" id="KW-0472">Membrane</keyword>
<dbReference type="RefSeq" id="XP_011495209.1">
    <property type="nucleotide sequence ID" value="XM_011496907.1"/>
</dbReference>
<dbReference type="PRINTS" id="PR00385">
    <property type="entry name" value="P450"/>
</dbReference>
<keyword evidence="12 15" id="KW-0503">Monooxygenase</keyword>
<evidence type="ECO:0000313" key="17">
    <source>
        <dbReference type="Proteomes" id="UP000695007"/>
    </source>
</evidence>
<evidence type="ECO:0000256" key="3">
    <source>
        <dbReference type="ARBA" id="ARBA00004174"/>
    </source>
</evidence>
<dbReference type="GO" id="GO:0006805">
    <property type="term" value="P:xenobiotic metabolic process"/>
    <property type="evidence" value="ECO:0007669"/>
    <property type="project" value="TreeGrafter"/>
</dbReference>
<evidence type="ECO:0000256" key="9">
    <source>
        <dbReference type="ARBA" id="ARBA00022848"/>
    </source>
</evidence>
<comment type="subcellular location">
    <subcellularLocation>
        <location evidence="4">Endoplasmic reticulum membrane</location>
        <topology evidence="4">Peripheral membrane protein</topology>
    </subcellularLocation>
    <subcellularLocation>
        <location evidence="3">Microsome membrane</location>
        <topology evidence="3">Peripheral membrane protein</topology>
    </subcellularLocation>
</comment>
<dbReference type="GO" id="GO:0020037">
    <property type="term" value="F:heme binding"/>
    <property type="evidence" value="ECO:0007669"/>
    <property type="project" value="InterPro"/>
</dbReference>
<dbReference type="FunFam" id="1.10.630.10:FF:000238">
    <property type="entry name" value="Cytochrome P450 2A6"/>
    <property type="match status" value="1"/>
</dbReference>
<dbReference type="PANTHER" id="PTHR24300:SF376">
    <property type="entry name" value="CYTOCHROME P450 15A1"/>
    <property type="match status" value="1"/>
</dbReference>
<evidence type="ECO:0000256" key="12">
    <source>
        <dbReference type="ARBA" id="ARBA00023033"/>
    </source>
</evidence>
<dbReference type="GO" id="GO:0008395">
    <property type="term" value="F:steroid hydroxylase activity"/>
    <property type="evidence" value="ECO:0007669"/>
    <property type="project" value="TreeGrafter"/>
</dbReference>
<dbReference type="InterPro" id="IPR017972">
    <property type="entry name" value="Cyt_P450_CS"/>
</dbReference>
<dbReference type="Pfam" id="PF00067">
    <property type="entry name" value="p450"/>
    <property type="match status" value="1"/>
</dbReference>
<dbReference type="GO" id="GO:0016712">
    <property type="term" value="F:oxidoreductase activity, acting on paired donors, with incorporation or reduction of molecular oxygen, reduced flavin or flavoprotein as one donor, and incorporation of one atom of oxygen"/>
    <property type="evidence" value="ECO:0007669"/>
    <property type="project" value="TreeGrafter"/>
</dbReference>
<dbReference type="Gene3D" id="1.10.630.10">
    <property type="entry name" value="Cytochrome P450"/>
    <property type="match status" value="1"/>
</dbReference>
<keyword evidence="7 14" id="KW-0479">Metal-binding</keyword>
<evidence type="ECO:0000256" key="11">
    <source>
        <dbReference type="ARBA" id="ARBA00023004"/>
    </source>
</evidence>
<dbReference type="Proteomes" id="UP000695007">
    <property type="component" value="Unplaced"/>
</dbReference>
<dbReference type="GO" id="GO:0006082">
    <property type="term" value="P:organic acid metabolic process"/>
    <property type="evidence" value="ECO:0007669"/>
    <property type="project" value="TreeGrafter"/>
</dbReference>
<evidence type="ECO:0000256" key="13">
    <source>
        <dbReference type="ARBA" id="ARBA00023136"/>
    </source>
</evidence>
<evidence type="ECO:0000256" key="8">
    <source>
        <dbReference type="ARBA" id="ARBA00022824"/>
    </source>
</evidence>
<evidence type="ECO:0000256" key="4">
    <source>
        <dbReference type="ARBA" id="ARBA00004406"/>
    </source>
</evidence>